<dbReference type="eggNOG" id="COG3620">
    <property type="taxonomic scope" value="Bacteria"/>
</dbReference>
<name>A0A085BER2_9FLAO</name>
<evidence type="ECO:0000259" key="2">
    <source>
        <dbReference type="PROSITE" id="PS50943"/>
    </source>
</evidence>
<dbReference type="OrthoDB" id="337567at2"/>
<dbReference type="Gene3D" id="1.10.260.40">
    <property type="entry name" value="lambda repressor-like DNA-binding domains"/>
    <property type="match status" value="1"/>
</dbReference>
<sequence length="104" mass="11932">MDRPKLDIEKIKRELPTANDYLAEKYGKHGTPEREEFSAKALAYYYGELIKETRKEQKLTQQELADKIGKERAYIAKIEQGKTDLQISNFTQIINALGLSLKVG</sequence>
<dbReference type="InterPro" id="IPR010982">
    <property type="entry name" value="Lambda_DNA-bd_dom_sf"/>
</dbReference>
<protein>
    <submittedName>
        <fullName evidence="3">DNA-binding protein</fullName>
    </submittedName>
</protein>
<accession>A0A085BER2</accession>
<reference evidence="3 4" key="1">
    <citation type="submission" date="2014-07" db="EMBL/GenBank/DDBJ databases">
        <title>Epilithonimonas lactis LMG 22401 Genome.</title>
        <authorList>
            <person name="Pipes S.E."/>
            <person name="Stropko S.J."/>
        </authorList>
    </citation>
    <scope>NUCLEOTIDE SEQUENCE [LARGE SCALE GENOMIC DNA]</scope>
    <source>
        <strain evidence="3 4">LMG 24401</strain>
    </source>
</reference>
<dbReference type="RefSeq" id="WP_034976628.1">
    <property type="nucleotide sequence ID" value="NZ_FOFI01000001.1"/>
</dbReference>
<gene>
    <name evidence="3" type="ORF">IO89_12050</name>
</gene>
<organism evidence="3 4">
    <name type="scientific">Epilithonimonas lactis</name>
    <dbReference type="NCBI Taxonomy" id="421072"/>
    <lineage>
        <taxon>Bacteria</taxon>
        <taxon>Pseudomonadati</taxon>
        <taxon>Bacteroidota</taxon>
        <taxon>Flavobacteriia</taxon>
        <taxon>Flavobacteriales</taxon>
        <taxon>Weeksellaceae</taxon>
        <taxon>Chryseobacterium group</taxon>
        <taxon>Epilithonimonas</taxon>
    </lineage>
</organism>
<dbReference type="CDD" id="cd00093">
    <property type="entry name" value="HTH_XRE"/>
    <property type="match status" value="1"/>
</dbReference>
<dbReference type="GO" id="GO:0003677">
    <property type="term" value="F:DNA binding"/>
    <property type="evidence" value="ECO:0007669"/>
    <property type="project" value="UniProtKB-KW"/>
</dbReference>
<dbReference type="GO" id="GO:0003700">
    <property type="term" value="F:DNA-binding transcription factor activity"/>
    <property type="evidence" value="ECO:0007669"/>
    <property type="project" value="TreeGrafter"/>
</dbReference>
<keyword evidence="4" id="KW-1185">Reference proteome</keyword>
<dbReference type="InterPro" id="IPR050807">
    <property type="entry name" value="TransReg_Diox_bact_type"/>
</dbReference>
<evidence type="ECO:0000256" key="1">
    <source>
        <dbReference type="ARBA" id="ARBA00023125"/>
    </source>
</evidence>
<dbReference type="InterPro" id="IPR001387">
    <property type="entry name" value="Cro/C1-type_HTH"/>
</dbReference>
<dbReference type="GO" id="GO:0005829">
    <property type="term" value="C:cytosol"/>
    <property type="evidence" value="ECO:0007669"/>
    <property type="project" value="TreeGrafter"/>
</dbReference>
<evidence type="ECO:0000313" key="3">
    <source>
        <dbReference type="EMBL" id="KFC20957.1"/>
    </source>
</evidence>
<dbReference type="EMBL" id="JPLY01000004">
    <property type="protein sequence ID" value="KFC20957.1"/>
    <property type="molecule type" value="Genomic_DNA"/>
</dbReference>
<evidence type="ECO:0000313" key="4">
    <source>
        <dbReference type="Proteomes" id="UP000028623"/>
    </source>
</evidence>
<dbReference type="SUPFAM" id="SSF47413">
    <property type="entry name" value="lambda repressor-like DNA-binding domains"/>
    <property type="match status" value="1"/>
</dbReference>
<dbReference type="Proteomes" id="UP000028623">
    <property type="component" value="Unassembled WGS sequence"/>
</dbReference>
<proteinExistence type="predicted"/>
<dbReference type="AlphaFoldDB" id="A0A085BER2"/>
<dbReference type="Pfam" id="PF01381">
    <property type="entry name" value="HTH_3"/>
    <property type="match status" value="1"/>
</dbReference>
<dbReference type="PANTHER" id="PTHR46797:SF1">
    <property type="entry name" value="METHYLPHOSPHONATE SYNTHASE"/>
    <property type="match status" value="1"/>
</dbReference>
<keyword evidence="1 3" id="KW-0238">DNA-binding</keyword>
<dbReference type="SMART" id="SM00530">
    <property type="entry name" value="HTH_XRE"/>
    <property type="match status" value="1"/>
</dbReference>
<dbReference type="STRING" id="421072.SAMN04488097_0292"/>
<comment type="caution">
    <text evidence="3">The sequence shown here is derived from an EMBL/GenBank/DDBJ whole genome shotgun (WGS) entry which is preliminary data.</text>
</comment>
<feature type="domain" description="HTH cro/C1-type" evidence="2">
    <location>
        <begin position="50"/>
        <end position="104"/>
    </location>
</feature>
<dbReference type="PANTHER" id="PTHR46797">
    <property type="entry name" value="HTH-TYPE TRANSCRIPTIONAL REGULATOR"/>
    <property type="match status" value="1"/>
</dbReference>
<dbReference type="PROSITE" id="PS50943">
    <property type="entry name" value="HTH_CROC1"/>
    <property type="match status" value="1"/>
</dbReference>